<dbReference type="PROSITE" id="PS51152">
    <property type="entry name" value="NFYA_HAP2_2"/>
    <property type="match status" value="1"/>
</dbReference>
<evidence type="ECO:0000256" key="2">
    <source>
        <dbReference type="ARBA" id="ARBA00023015"/>
    </source>
</evidence>
<sequence length="335" mass="36444">MEYSGTSRNPLPPASNPWWCSSRNNATLPYVLGEGMPNSSSSSFLKQELKYSKPEPNGRLDVGADDSKARLSTELSKSAASHPSADGRCGEELQQAAASSIFPTVGLYIAPQHTQLGIVSPSMVTVSFSDTHTDSQVPSQYPGGYPAARMVLPLEMEEEPVYVNAKQYLGILRRRRSRARAELERKLIKARKPYLHESRHLHAMRRARGCGGRFLNTKRKESGGSSTAAPENPTSSGETNSKYPGNFSSICEPAPAIVSTNSNASKDGHQVIEPHFPEMCATPMQNSKGNGNGNVNGCYPLPAGLQSSTYHHHHSFSAGRMVGQGDHNLKQSWYN</sequence>
<evidence type="ECO:0000256" key="3">
    <source>
        <dbReference type="ARBA" id="ARBA00023125"/>
    </source>
</evidence>
<feature type="compositionally biased region" description="Basic and acidic residues" evidence="7">
    <location>
        <begin position="47"/>
        <end position="58"/>
    </location>
</feature>
<feature type="region of interest" description="Disordered" evidence="7">
    <location>
        <begin position="38"/>
        <end position="65"/>
    </location>
</feature>
<evidence type="ECO:0000313" key="9">
    <source>
        <dbReference type="Proteomes" id="UP001141552"/>
    </source>
</evidence>
<keyword evidence="5 6" id="KW-0539">Nucleus</keyword>
<dbReference type="SMART" id="SM00521">
    <property type="entry name" value="CBF"/>
    <property type="match status" value="1"/>
</dbReference>
<feature type="compositionally biased region" description="Polar residues" evidence="7">
    <location>
        <begin position="223"/>
        <end position="246"/>
    </location>
</feature>
<keyword evidence="2 6" id="KW-0805">Transcription regulation</keyword>
<dbReference type="OrthoDB" id="1097733at2759"/>
<evidence type="ECO:0000256" key="6">
    <source>
        <dbReference type="RuleBase" id="RU367155"/>
    </source>
</evidence>
<dbReference type="EMBL" id="JAKUCV010007162">
    <property type="protein sequence ID" value="KAJ4824521.1"/>
    <property type="molecule type" value="Genomic_DNA"/>
</dbReference>
<evidence type="ECO:0000256" key="5">
    <source>
        <dbReference type="ARBA" id="ARBA00023242"/>
    </source>
</evidence>
<gene>
    <name evidence="8" type="ORF">Tsubulata_045130</name>
</gene>
<reference evidence="8" key="2">
    <citation type="journal article" date="2023" name="Plants (Basel)">
        <title>Annotation of the Turnera subulata (Passifloraceae) Draft Genome Reveals the S-Locus Evolved after the Divergence of Turneroideae from Passifloroideae in a Stepwise Manner.</title>
        <authorList>
            <person name="Henning P.M."/>
            <person name="Roalson E.H."/>
            <person name="Mir W."/>
            <person name="McCubbin A.G."/>
            <person name="Shore J.S."/>
        </authorList>
    </citation>
    <scope>NUCLEOTIDE SEQUENCE</scope>
    <source>
        <strain evidence="8">F60SS</strain>
    </source>
</reference>
<protein>
    <recommendedName>
        <fullName evidence="6">Nuclear transcription factor Y subunit</fullName>
    </recommendedName>
</protein>
<dbReference type="GO" id="GO:0003677">
    <property type="term" value="F:DNA binding"/>
    <property type="evidence" value="ECO:0007669"/>
    <property type="project" value="UniProtKB-KW"/>
</dbReference>
<dbReference type="PRINTS" id="PR00616">
    <property type="entry name" value="CCAATSUBUNTB"/>
</dbReference>
<dbReference type="Gene3D" id="6.10.250.2430">
    <property type="match status" value="1"/>
</dbReference>
<name>A0A9Q0IZZ9_9ROSI</name>
<dbReference type="GO" id="GO:0003700">
    <property type="term" value="F:DNA-binding transcription factor activity"/>
    <property type="evidence" value="ECO:0007669"/>
    <property type="project" value="UniProtKB-UniRule"/>
</dbReference>
<reference evidence="8" key="1">
    <citation type="submission" date="2022-02" db="EMBL/GenBank/DDBJ databases">
        <authorList>
            <person name="Henning P.M."/>
            <person name="McCubbin A.G."/>
            <person name="Shore J.S."/>
        </authorList>
    </citation>
    <scope>NUCLEOTIDE SEQUENCE</scope>
    <source>
        <strain evidence="8">F60SS</strain>
        <tissue evidence="8">Leaves</tissue>
    </source>
</reference>
<comment type="subunit">
    <text evidence="6">Heterotrimer.</text>
</comment>
<evidence type="ECO:0000256" key="4">
    <source>
        <dbReference type="ARBA" id="ARBA00023163"/>
    </source>
</evidence>
<proteinExistence type="inferred from homology"/>
<comment type="subcellular location">
    <subcellularLocation>
        <location evidence="1 6">Nucleus</location>
    </subcellularLocation>
</comment>
<comment type="caution">
    <text evidence="8">The sequence shown here is derived from an EMBL/GenBank/DDBJ whole genome shotgun (WGS) entry which is preliminary data.</text>
</comment>
<keyword evidence="3 6" id="KW-0238">DNA-binding</keyword>
<evidence type="ECO:0000256" key="7">
    <source>
        <dbReference type="SAM" id="MobiDB-lite"/>
    </source>
</evidence>
<comment type="function">
    <text evidence="6">Component of the sequence-specific heterotrimeric transcription factor (NF-Y) which specifically recognizes a 5'-CCAAT-3' box motif found in the promoters of its target genes.</text>
</comment>
<keyword evidence="4 6" id="KW-0804">Transcription</keyword>
<dbReference type="InterPro" id="IPR001289">
    <property type="entry name" value="NFYA"/>
</dbReference>
<comment type="similarity">
    <text evidence="6">Belongs to the NFYA/HAP2 subunit family.</text>
</comment>
<dbReference type="AlphaFoldDB" id="A0A9Q0IZZ9"/>
<accession>A0A9Q0IZZ9</accession>
<feature type="region of interest" description="Disordered" evidence="7">
    <location>
        <begin position="1"/>
        <end position="23"/>
    </location>
</feature>
<organism evidence="8 9">
    <name type="scientific">Turnera subulata</name>
    <dbReference type="NCBI Taxonomy" id="218843"/>
    <lineage>
        <taxon>Eukaryota</taxon>
        <taxon>Viridiplantae</taxon>
        <taxon>Streptophyta</taxon>
        <taxon>Embryophyta</taxon>
        <taxon>Tracheophyta</taxon>
        <taxon>Spermatophyta</taxon>
        <taxon>Magnoliopsida</taxon>
        <taxon>eudicotyledons</taxon>
        <taxon>Gunneridae</taxon>
        <taxon>Pentapetalae</taxon>
        <taxon>rosids</taxon>
        <taxon>fabids</taxon>
        <taxon>Malpighiales</taxon>
        <taxon>Passifloraceae</taxon>
        <taxon>Turnera</taxon>
    </lineage>
</organism>
<evidence type="ECO:0000256" key="1">
    <source>
        <dbReference type="ARBA" id="ARBA00004123"/>
    </source>
</evidence>
<feature type="region of interest" description="Disordered" evidence="7">
    <location>
        <begin position="206"/>
        <end position="246"/>
    </location>
</feature>
<evidence type="ECO:0000313" key="8">
    <source>
        <dbReference type="EMBL" id="KAJ4824521.1"/>
    </source>
</evidence>
<dbReference type="GO" id="GO:0005634">
    <property type="term" value="C:nucleus"/>
    <property type="evidence" value="ECO:0007669"/>
    <property type="project" value="UniProtKB-SubCell"/>
</dbReference>
<dbReference type="Proteomes" id="UP001141552">
    <property type="component" value="Unassembled WGS sequence"/>
</dbReference>
<dbReference type="PANTHER" id="PTHR12632">
    <property type="entry name" value="TRANSCRIPTION FACTOR NF-Y ALPHA-RELATED"/>
    <property type="match status" value="1"/>
</dbReference>
<dbReference type="Pfam" id="PF02045">
    <property type="entry name" value="CBFB_NFYA"/>
    <property type="match status" value="1"/>
</dbReference>
<keyword evidence="9" id="KW-1185">Reference proteome</keyword>